<dbReference type="InterPro" id="IPR019546">
    <property type="entry name" value="TAT_signal_bac_arc"/>
</dbReference>
<dbReference type="PROSITE" id="PS51502">
    <property type="entry name" value="S_R_A_B_BARREL"/>
    <property type="match status" value="1"/>
</dbReference>
<keyword evidence="3" id="KW-1185">Reference proteome</keyword>
<dbReference type="PROSITE" id="PS51318">
    <property type="entry name" value="TAT"/>
    <property type="match status" value="1"/>
</dbReference>
<feature type="domain" description="Stress-response A/B barrel" evidence="1">
    <location>
        <begin position="39"/>
        <end position="134"/>
    </location>
</feature>
<dbReference type="EMBL" id="VFRQ01000016">
    <property type="protein sequence ID" value="TPE41066.1"/>
    <property type="molecule type" value="Genomic_DNA"/>
</dbReference>
<dbReference type="InterPro" id="IPR011008">
    <property type="entry name" value="Dimeric_a/b-barrel"/>
</dbReference>
<name>A0A501W630_9BACT</name>
<dbReference type="Proteomes" id="UP000316727">
    <property type="component" value="Unassembled WGS sequence"/>
</dbReference>
<dbReference type="AlphaFoldDB" id="A0A501W630"/>
<gene>
    <name evidence="2" type="ORF">FJM65_19690</name>
</gene>
<dbReference type="InterPro" id="IPR006311">
    <property type="entry name" value="TAT_signal"/>
</dbReference>
<dbReference type="Gene3D" id="3.30.70.100">
    <property type="match status" value="1"/>
</dbReference>
<evidence type="ECO:0000313" key="2">
    <source>
        <dbReference type="EMBL" id="TPE41066.1"/>
    </source>
</evidence>
<dbReference type="OrthoDB" id="7189263at2"/>
<dbReference type="SUPFAM" id="SSF54909">
    <property type="entry name" value="Dimeric alpha+beta barrel"/>
    <property type="match status" value="1"/>
</dbReference>
<sequence>MKKQSRRSFLGAGTILSVAGALAALPLLGSAFKKPKGNFVHHVYFWLHNPDSEADKAKLIEGLQTLKKIKEIRLARIGQPASTNRDVIERGYAVSWLLFFDNLDEQEVYQKHPIHLKFVENYSHLWSKVIVYDSVDV</sequence>
<dbReference type="SMART" id="SM00886">
    <property type="entry name" value="Dabb"/>
    <property type="match status" value="1"/>
</dbReference>
<evidence type="ECO:0000313" key="3">
    <source>
        <dbReference type="Proteomes" id="UP000316727"/>
    </source>
</evidence>
<dbReference type="RefSeq" id="WP_140623809.1">
    <property type="nucleotide sequence ID" value="NZ_VFRQ01000016.1"/>
</dbReference>
<proteinExistence type="predicted"/>
<dbReference type="InterPro" id="IPR013097">
    <property type="entry name" value="Dabb"/>
</dbReference>
<protein>
    <submittedName>
        <fullName evidence="2">Dabb family protein</fullName>
    </submittedName>
</protein>
<dbReference type="Pfam" id="PF07876">
    <property type="entry name" value="Dabb"/>
    <property type="match status" value="1"/>
</dbReference>
<evidence type="ECO:0000259" key="1">
    <source>
        <dbReference type="PROSITE" id="PS51502"/>
    </source>
</evidence>
<comment type="caution">
    <text evidence="2">The sequence shown here is derived from an EMBL/GenBank/DDBJ whole genome shotgun (WGS) entry which is preliminary data.</text>
</comment>
<dbReference type="NCBIfam" id="TIGR01409">
    <property type="entry name" value="TAT_signal_seq"/>
    <property type="match status" value="1"/>
</dbReference>
<organism evidence="2 3">
    <name type="scientific">Pontibacter mangrovi</name>
    <dbReference type="NCBI Taxonomy" id="2589816"/>
    <lineage>
        <taxon>Bacteria</taxon>
        <taxon>Pseudomonadati</taxon>
        <taxon>Bacteroidota</taxon>
        <taxon>Cytophagia</taxon>
        <taxon>Cytophagales</taxon>
        <taxon>Hymenobacteraceae</taxon>
        <taxon>Pontibacter</taxon>
    </lineage>
</organism>
<reference evidence="2 3" key="1">
    <citation type="submission" date="2019-06" db="EMBL/GenBank/DDBJ databases">
        <title>A novel bacterium of genus Pontibacter, isolated from marine sediment.</title>
        <authorList>
            <person name="Huang H."/>
            <person name="Mo K."/>
            <person name="Hu Y."/>
        </authorList>
    </citation>
    <scope>NUCLEOTIDE SEQUENCE [LARGE SCALE GENOMIC DNA]</scope>
    <source>
        <strain evidence="2 3">HB172049</strain>
    </source>
</reference>
<accession>A0A501W630</accession>